<dbReference type="RefSeq" id="WP_164311762.1">
    <property type="nucleotide sequence ID" value="NZ_JAAGLU010000001.1"/>
</dbReference>
<dbReference type="InterPro" id="IPR014710">
    <property type="entry name" value="RmlC-like_jellyroll"/>
</dbReference>
<keyword evidence="2" id="KW-0479">Metal-binding</keyword>
<comment type="caution">
    <text evidence="7">The sequence shown here is derived from an EMBL/GenBank/DDBJ whole genome shotgun (WGS) entry which is preliminary data.</text>
</comment>
<proteinExistence type="inferred from homology"/>
<name>A0A6B3BNA0_9ACTN</name>
<dbReference type="EMBL" id="JAAGLU010000001">
    <property type="protein sequence ID" value="NEC84293.1"/>
    <property type="molecule type" value="Genomic_DNA"/>
</dbReference>
<dbReference type="InterPro" id="IPR011051">
    <property type="entry name" value="RmlC_Cupin_sf"/>
</dbReference>
<feature type="region of interest" description="Disordered" evidence="4">
    <location>
        <begin position="298"/>
        <end position="321"/>
    </location>
</feature>
<dbReference type="InterPro" id="IPR012093">
    <property type="entry name" value="Pirin"/>
</dbReference>
<evidence type="ECO:0000256" key="4">
    <source>
        <dbReference type="SAM" id="MobiDB-lite"/>
    </source>
</evidence>
<dbReference type="Gene3D" id="2.60.120.10">
    <property type="entry name" value="Jelly Rolls"/>
    <property type="match status" value="2"/>
</dbReference>
<evidence type="ECO:0000256" key="1">
    <source>
        <dbReference type="ARBA" id="ARBA00008416"/>
    </source>
</evidence>
<dbReference type="PIRSF" id="PIRSF006232">
    <property type="entry name" value="Pirin"/>
    <property type="match status" value="1"/>
</dbReference>
<dbReference type="PANTHER" id="PTHR13903:SF8">
    <property type="entry name" value="PIRIN"/>
    <property type="match status" value="1"/>
</dbReference>
<feature type="domain" description="Pirin N-terminal" evidence="5">
    <location>
        <begin position="40"/>
        <end position="141"/>
    </location>
</feature>
<evidence type="ECO:0000256" key="3">
    <source>
        <dbReference type="RuleBase" id="RU003457"/>
    </source>
</evidence>
<protein>
    <submittedName>
        <fullName evidence="7">Pirin family protein</fullName>
    </submittedName>
</protein>
<feature type="binding site" evidence="2">
    <location>
        <position position="124"/>
    </location>
    <ligand>
        <name>Fe cation</name>
        <dbReference type="ChEBI" id="CHEBI:24875"/>
    </ligand>
</feature>
<dbReference type="SUPFAM" id="SSF51182">
    <property type="entry name" value="RmlC-like cupins"/>
    <property type="match status" value="1"/>
</dbReference>
<sequence length="321" mass="34882">MSNLDRAPVPSVCGGRGFVVAEPVRELLSPRHVKLGEGTEVRRLLPNLGRRMIGAWAFVDHYGPDDIADEPGMQVPPHPHMGLQTVSWLHEGEVLHRDSTGSLQTIRPRELGLMTSGRAISHSEESPASHARFLHGAQLWVALPDGHRHTDPHFEHHTGLPMVTAPGVTATVILGDLDGSTSPGTTYTPIVGADLTLTADADVRLPLVPDFEYGVLAMSGEVHVDGVPVLPGSMLYLGCGRTELPLRAASDASVMLLGGEPFEEELIMWWNFVGRTQEEIVQAREDWAKGTRFGEVKGYDGDPLRAPTLPEAPLKPRGRVR</sequence>
<feature type="binding site" evidence="2">
    <location>
        <position position="80"/>
    </location>
    <ligand>
        <name>Fe cation</name>
        <dbReference type="ChEBI" id="CHEBI:24875"/>
    </ligand>
</feature>
<accession>A0A6B3BNA0</accession>
<dbReference type="Pfam" id="PF05726">
    <property type="entry name" value="Pirin_C"/>
    <property type="match status" value="1"/>
</dbReference>
<comment type="similarity">
    <text evidence="1 3">Belongs to the pirin family.</text>
</comment>
<reference evidence="7" key="1">
    <citation type="submission" date="2020-01" db="EMBL/GenBank/DDBJ databases">
        <title>Insect and environment-associated Actinomycetes.</title>
        <authorList>
            <person name="Currrie C."/>
            <person name="Chevrette M."/>
            <person name="Carlson C."/>
            <person name="Stubbendieck R."/>
            <person name="Wendt-Pienkowski E."/>
        </authorList>
    </citation>
    <scope>NUCLEOTIDE SEQUENCE</scope>
    <source>
        <strain evidence="7">SID12501</strain>
    </source>
</reference>
<organism evidence="7">
    <name type="scientific">Streptomyces sp. SID12501</name>
    <dbReference type="NCBI Taxonomy" id="2706042"/>
    <lineage>
        <taxon>Bacteria</taxon>
        <taxon>Bacillati</taxon>
        <taxon>Actinomycetota</taxon>
        <taxon>Actinomycetes</taxon>
        <taxon>Kitasatosporales</taxon>
        <taxon>Streptomycetaceae</taxon>
        <taxon>Streptomyces</taxon>
    </lineage>
</organism>
<feature type="binding site" evidence="2">
    <location>
        <position position="122"/>
    </location>
    <ligand>
        <name>Fe cation</name>
        <dbReference type="ChEBI" id="CHEBI:24875"/>
    </ligand>
</feature>
<dbReference type="InterPro" id="IPR008778">
    <property type="entry name" value="Pirin_C_dom"/>
</dbReference>
<evidence type="ECO:0000259" key="6">
    <source>
        <dbReference type="Pfam" id="PF05726"/>
    </source>
</evidence>
<evidence type="ECO:0000259" key="5">
    <source>
        <dbReference type="Pfam" id="PF02678"/>
    </source>
</evidence>
<evidence type="ECO:0000313" key="7">
    <source>
        <dbReference type="EMBL" id="NEC84293.1"/>
    </source>
</evidence>
<dbReference type="Pfam" id="PF02678">
    <property type="entry name" value="Pirin"/>
    <property type="match status" value="1"/>
</dbReference>
<feature type="domain" description="Pirin C-terminal" evidence="6">
    <location>
        <begin position="193"/>
        <end position="292"/>
    </location>
</feature>
<keyword evidence="2" id="KW-0408">Iron</keyword>
<dbReference type="CDD" id="cd02247">
    <property type="entry name" value="cupin_pirin_C"/>
    <property type="match status" value="1"/>
</dbReference>
<feature type="binding site" evidence="2">
    <location>
        <position position="78"/>
    </location>
    <ligand>
        <name>Fe cation</name>
        <dbReference type="ChEBI" id="CHEBI:24875"/>
    </ligand>
</feature>
<gene>
    <name evidence="7" type="ORF">G3I71_00085</name>
</gene>
<dbReference type="PANTHER" id="PTHR13903">
    <property type="entry name" value="PIRIN-RELATED"/>
    <property type="match status" value="1"/>
</dbReference>
<dbReference type="InterPro" id="IPR003829">
    <property type="entry name" value="Pirin_N_dom"/>
</dbReference>
<dbReference type="AlphaFoldDB" id="A0A6B3BNA0"/>
<comment type="cofactor">
    <cofactor evidence="2">
        <name>Fe cation</name>
        <dbReference type="ChEBI" id="CHEBI:24875"/>
    </cofactor>
    <text evidence="2">Binds 1 Fe cation per subunit.</text>
</comment>
<dbReference type="GO" id="GO:0046872">
    <property type="term" value="F:metal ion binding"/>
    <property type="evidence" value="ECO:0007669"/>
    <property type="project" value="UniProtKB-KW"/>
</dbReference>
<evidence type="ECO:0000256" key="2">
    <source>
        <dbReference type="PIRSR" id="PIRSR006232-1"/>
    </source>
</evidence>